<keyword evidence="2" id="KW-1185">Reference proteome</keyword>
<evidence type="ECO:0000313" key="1">
    <source>
        <dbReference type="EnsemblPlants" id="Solyc12g082770.2.1"/>
    </source>
</evidence>
<dbReference type="Proteomes" id="UP000004994">
    <property type="component" value="Chromosome 12"/>
</dbReference>
<protein>
    <submittedName>
        <fullName evidence="1">Uncharacterized protein</fullName>
    </submittedName>
</protein>
<dbReference type="PANTHER" id="PTHR33187:SF11">
    <property type="entry name" value="AMINOTRANSFERASE-LIKE PLANT MOBILE DOMAIN-CONTAINING PROTEIN"/>
    <property type="match status" value="1"/>
</dbReference>
<dbReference type="InParanoid" id="A0A3Q7JBF9"/>
<dbReference type="EnsemblPlants" id="Solyc12g082770.2.1">
    <property type="protein sequence ID" value="Solyc12g082770.2.1"/>
    <property type="gene ID" value="Solyc12g082770.2"/>
</dbReference>
<sequence length="259" mass="29515">MAMLLSPLGTTHSQTLSGVKFHHFLLDGTYGRMTSTWNAIIAFVLHTPMDDVWRGMRSAPLCCIHSRMKFSMACHHGVQSFPSGKTRGWTTLGVTCHLFPWKAHMVGRRWAWEAIIADRQHTRFDYVRRGMPSWPLSRTHDRTMSAVERQSSLLECSHGQMMSDVTCYVRHLRAHTIGRLRAWQACMALWLHKWLYDVGQGLPLSPLGSTYGQKWHTIISIGQHTQSDNVKRYMPSSPLDNTNGGITSGISLHHHPWTT</sequence>
<dbReference type="PaxDb" id="4081-Solyc12g082770.1.1"/>
<proteinExistence type="predicted"/>
<evidence type="ECO:0000313" key="2">
    <source>
        <dbReference type="Proteomes" id="UP000004994"/>
    </source>
</evidence>
<dbReference type="AlphaFoldDB" id="A0A3Q7JBF9"/>
<dbReference type="PANTHER" id="PTHR33187">
    <property type="entry name" value="WU:FI09B08"/>
    <property type="match status" value="1"/>
</dbReference>
<reference evidence="1" key="2">
    <citation type="submission" date="2019-01" db="UniProtKB">
        <authorList>
            <consortium name="EnsemblPlants"/>
        </authorList>
    </citation>
    <scope>IDENTIFICATION</scope>
    <source>
        <strain evidence="1">cv. Heinz 1706</strain>
    </source>
</reference>
<reference evidence="1" key="1">
    <citation type="journal article" date="2012" name="Nature">
        <title>The tomato genome sequence provides insights into fleshy fruit evolution.</title>
        <authorList>
            <consortium name="Tomato Genome Consortium"/>
        </authorList>
    </citation>
    <scope>NUCLEOTIDE SEQUENCE [LARGE SCALE GENOMIC DNA]</scope>
    <source>
        <strain evidence="1">cv. Heinz 1706</strain>
    </source>
</reference>
<dbReference type="Gramene" id="Solyc12g082770.2.1">
    <property type="protein sequence ID" value="Solyc12g082770.2.1"/>
    <property type="gene ID" value="Solyc12g082770.2"/>
</dbReference>
<name>A0A3Q7JBF9_SOLLC</name>
<organism evidence="1">
    <name type="scientific">Solanum lycopersicum</name>
    <name type="common">Tomato</name>
    <name type="synonym">Lycopersicon esculentum</name>
    <dbReference type="NCBI Taxonomy" id="4081"/>
    <lineage>
        <taxon>Eukaryota</taxon>
        <taxon>Viridiplantae</taxon>
        <taxon>Streptophyta</taxon>
        <taxon>Embryophyta</taxon>
        <taxon>Tracheophyta</taxon>
        <taxon>Spermatophyta</taxon>
        <taxon>Magnoliopsida</taxon>
        <taxon>eudicotyledons</taxon>
        <taxon>Gunneridae</taxon>
        <taxon>Pentapetalae</taxon>
        <taxon>asterids</taxon>
        <taxon>lamiids</taxon>
        <taxon>Solanales</taxon>
        <taxon>Solanaceae</taxon>
        <taxon>Solanoideae</taxon>
        <taxon>Solaneae</taxon>
        <taxon>Solanum</taxon>
        <taxon>Solanum subgen. Lycopersicon</taxon>
    </lineage>
</organism>
<accession>A0A3Q7JBF9</accession>